<dbReference type="InterPro" id="IPR053185">
    <property type="entry name" value="SET_domain_protein"/>
</dbReference>
<proteinExistence type="predicted"/>
<keyword evidence="3" id="KW-1185">Reference proteome</keyword>
<evidence type="ECO:0000259" key="1">
    <source>
        <dbReference type="PROSITE" id="PS50280"/>
    </source>
</evidence>
<name>A0ABR0FCU8_9PEZI</name>
<dbReference type="InterPro" id="IPR001214">
    <property type="entry name" value="SET_dom"/>
</dbReference>
<protein>
    <recommendedName>
        <fullName evidence="1">SET domain-containing protein</fullName>
    </recommendedName>
</protein>
<dbReference type="SUPFAM" id="SSF82199">
    <property type="entry name" value="SET domain"/>
    <property type="match status" value="1"/>
</dbReference>
<dbReference type="PANTHER" id="PTHR47332:SF4">
    <property type="entry name" value="SET DOMAIN-CONTAINING PROTEIN 5"/>
    <property type="match status" value="1"/>
</dbReference>
<dbReference type="CDD" id="cd20071">
    <property type="entry name" value="SET_SMYD"/>
    <property type="match status" value="1"/>
</dbReference>
<dbReference type="EMBL" id="JAFFGZ010000007">
    <property type="protein sequence ID" value="KAK4641599.1"/>
    <property type="molecule type" value="Genomic_DNA"/>
</dbReference>
<dbReference type="Gene3D" id="2.170.270.10">
    <property type="entry name" value="SET domain"/>
    <property type="match status" value="1"/>
</dbReference>
<feature type="domain" description="SET" evidence="1">
    <location>
        <begin position="6"/>
        <end position="152"/>
    </location>
</feature>
<gene>
    <name evidence="2" type="ORF">QC761_500450</name>
</gene>
<evidence type="ECO:0000313" key="3">
    <source>
        <dbReference type="Proteomes" id="UP001322138"/>
    </source>
</evidence>
<dbReference type="Proteomes" id="UP001322138">
    <property type="component" value="Unassembled WGS sequence"/>
</dbReference>
<reference evidence="2 3" key="1">
    <citation type="journal article" date="2023" name="bioRxiv">
        <title>High-quality genome assemblies of four members of thePodospora anserinaspecies complex.</title>
        <authorList>
            <person name="Ament-Velasquez S.L."/>
            <person name="Vogan A.A."/>
            <person name="Wallerman O."/>
            <person name="Hartmann F."/>
            <person name="Gautier V."/>
            <person name="Silar P."/>
            <person name="Giraud T."/>
            <person name="Johannesson H."/>
        </authorList>
    </citation>
    <scope>NUCLEOTIDE SEQUENCE [LARGE SCALE GENOMIC DNA]</scope>
    <source>
        <strain evidence="2 3">CBS 112042</strain>
    </source>
</reference>
<comment type="caution">
    <text evidence="2">The sequence shown here is derived from an EMBL/GenBank/DDBJ whole genome shotgun (WGS) entry which is preliminary data.</text>
</comment>
<sequence>MEKAATKPYVMREVPGKGKGLITTSKIPKGTRILSEAPLFQVPSVEIGPDVLEALIVSELHHLTKDQKRAYVSLRNSYSKESGVRPICGITKTNVLLFGTHEPECGLFLEMSRMNYSCRPNTHYNWNNETERLTIHALRDIQDGEELIVSYMTQTGPRVHRQKFLEGCFLFHCECELCGLPPGASEESDMRLLEIAAIEHELEDGNGTFYYAKALALLREMFAVFREEGIWYQLIPKVHVVAFQIACMYADERRAKIFAQRALEVRVVIEGEDSLEVAKLRGYVENPSQHASWQLRGRSPPDEVARMEGSEVDDWFWGKMTLEAALNG</sequence>
<accession>A0ABR0FCU8</accession>
<organism evidence="2 3">
    <name type="scientific">Podospora bellae-mahoneyi</name>
    <dbReference type="NCBI Taxonomy" id="2093777"/>
    <lineage>
        <taxon>Eukaryota</taxon>
        <taxon>Fungi</taxon>
        <taxon>Dikarya</taxon>
        <taxon>Ascomycota</taxon>
        <taxon>Pezizomycotina</taxon>
        <taxon>Sordariomycetes</taxon>
        <taxon>Sordariomycetidae</taxon>
        <taxon>Sordariales</taxon>
        <taxon>Podosporaceae</taxon>
        <taxon>Podospora</taxon>
    </lineage>
</organism>
<dbReference type="RefSeq" id="XP_062730575.1">
    <property type="nucleotide sequence ID" value="XM_062879292.1"/>
</dbReference>
<dbReference type="Pfam" id="PF00856">
    <property type="entry name" value="SET"/>
    <property type="match status" value="1"/>
</dbReference>
<evidence type="ECO:0000313" key="2">
    <source>
        <dbReference type="EMBL" id="KAK4641599.1"/>
    </source>
</evidence>
<dbReference type="GeneID" id="87898774"/>
<dbReference type="InterPro" id="IPR046341">
    <property type="entry name" value="SET_dom_sf"/>
</dbReference>
<dbReference type="SMART" id="SM00317">
    <property type="entry name" value="SET"/>
    <property type="match status" value="1"/>
</dbReference>
<dbReference type="PANTHER" id="PTHR47332">
    <property type="entry name" value="SET DOMAIN-CONTAINING PROTEIN 5"/>
    <property type="match status" value="1"/>
</dbReference>
<dbReference type="PROSITE" id="PS50280">
    <property type="entry name" value="SET"/>
    <property type="match status" value="1"/>
</dbReference>